<evidence type="ECO:0000313" key="3">
    <source>
        <dbReference type="Proteomes" id="UP000005867"/>
    </source>
</evidence>
<sequence>MLAAAPLSAYGFAVAWIANPLLGLPRWLALVHLSAPYLSLLFGSLGWWLLLFWLLYLILCIFLLPLFVIKPARVFYKPFLTALILVTPLAAFPYTAGLLVPPSFLWHIGVPPEYARLSYVRYIHDVALLRAVYCYVGRYVRNHGAEE</sequence>
<evidence type="ECO:0000313" key="2">
    <source>
        <dbReference type="EMBL" id="AET31856.1"/>
    </source>
</evidence>
<feature type="transmembrane region" description="Helical" evidence="1">
    <location>
        <begin position="47"/>
        <end position="67"/>
    </location>
</feature>
<name>G7VGE5_9CREN</name>
<reference evidence="2 3" key="1">
    <citation type="journal article" date="2012" name="J. Bacteriol.">
        <title>Complete genome sequence of strain 1860, a crenarchaeon of the genus pyrobaculum able to grow with various electron acceptors.</title>
        <authorList>
            <person name="Mardanov A.V."/>
            <person name="Gumerov V.M."/>
            <person name="Slobodkina G.B."/>
            <person name="Beletsky A.V."/>
            <person name="Bonch-Osmolovskaya E.A."/>
            <person name="Ravin N.V."/>
            <person name="Skryabin K.G."/>
        </authorList>
    </citation>
    <scope>NUCLEOTIDE SEQUENCE [LARGE SCALE GENOMIC DNA]</scope>
    <source>
        <strain evidence="2 3">1860</strain>
    </source>
</reference>
<keyword evidence="3" id="KW-1185">Reference proteome</keyword>
<proteinExistence type="predicted"/>
<gene>
    <name evidence="2" type="ORF">P186_0402</name>
</gene>
<keyword evidence="1" id="KW-0472">Membrane</keyword>
<protein>
    <submittedName>
        <fullName evidence="2">Uncharacterized protein</fullName>
    </submittedName>
</protein>
<dbReference type="BioCyc" id="PSP1104324:GJSN-391-MONOMER"/>
<keyword evidence="1" id="KW-1133">Transmembrane helix</keyword>
<evidence type="ECO:0000256" key="1">
    <source>
        <dbReference type="SAM" id="Phobius"/>
    </source>
</evidence>
<feature type="transmembrane region" description="Helical" evidence="1">
    <location>
        <begin position="79"/>
        <end position="99"/>
    </location>
</feature>
<dbReference type="STRING" id="1104324.P186_0402"/>
<dbReference type="eggNOG" id="arCOG11631">
    <property type="taxonomic scope" value="Archaea"/>
</dbReference>
<dbReference type="HOGENOM" id="CLU_1544252_0_0_2"/>
<organism evidence="2 3">
    <name type="scientific">Pyrobaculum ferrireducens</name>
    <dbReference type="NCBI Taxonomy" id="1104324"/>
    <lineage>
        <taxon>Archaea</taxon>
        <taxon>Thermoproteota</taxon>
        <taxon>Thermoprotei</taxon>
        <taxon>Thermoproteales</taxon>
        <taxon>Thermoproteaceae</taxon>
        <taxon>Pyrobaculum</taxon>
    </lineage>
</organism>
<accession>G7VGE5</accession>
<dbReference type="Proteomes" id="UP000005867">
    <property type="component" value="Chromosome"/>
</dbReference>
<dbReference type="KEGG" id="pyr:P186_0402"/>
<dbReference type="AlphaFoldDB" id="G7VGE5"/>
<dbReference type="EMBL" id="CP003098">
    <property type="protein sequence ID" value="AET31856.1"/>
    <property type="molecule type" value="Genomic_DNA"/>
</dbReference>
<keyword evidence="1" id="KW-0812">Transmembrane</keyword>